<dbReference type="CDD" id="cd06261">
    <property type="entry name" value="TM_PBP2"/>
    <property type="match status" value="1"/>
</dbReference>
<dbReference type="Gene3D" id="1.10.3720.10">
    <property type="entry name" value="MetI-like"/>
    <property type="match status" value="1"/>
</dbReference>
<dbReference type="PANTHER" id="PTHR43163:SF3">
    <property type="entry name" value="PEPTIDE ABC TRANSPORTER PERMEASE PROTEIN"/>
    <property type="match status" value="1"/>
</dbReference>
<evidence type="ECO:0000256" key="1">
    <source>
        <dbReference type="ARBA" id="ARBA00004651"/>
    </source>
</evidence>
<dbReference type="SUPFAM" id="SSF161098">
    <property type="entry name" value="MetI-like"/>
    <property type="match status" value="1"/>
</dbReference>
<evidence type="ECO:0000256" key="7">
    <source>
        <dbReference type="RuleBase" id="RU363032"/>
    </source>
</evidence>
<feature type="transmembrane region" description="Helical" evidence="7">
    <location>
        <begin position="297"/>
        <end position="316"/>
    </location>
</feature>
<keyword evidence="4 7" id="KW-0812">Transmembrane</keyword>
<evidence type="ECO:0000256" key="4">
    <source>
        <dbReference type="ARBA" id="ARBA00022692"/>
    </source>
</evidence>
<proteinExistence type="inferred from homology"/>
<gene>
    <name evidence="9" type="ORF">ACFQZM_22345</name>
</gene>
<dbReference type="PANTHER" id="PTHR43163">
    <property type="entry name" value="DIPEPTIDE TRANSPORT SYSTEM PERMEASE PROTEIN DPPB-RELATED"/>
    <property type="match status" value="1"/>
</dbReference>
<dbReference type="Pfam" id="PF19300">
    <property type="entry name" value="BPD_transp_1_N"/>
    <property type="match status" value="1"/>
</dbReference>
<evidence type="ECO:0000256" key="6">
    <source>
        <dbReference type="ARBA" id="ARBA00023136"/>
    </source>
</evidence>
<keyword evidence="2 7" id="KW-0813">Transport</keyword>
<dbReference type="InterPro" id="IPR035906">
    <property type="entry name" value="MetI-like_sf"/>
</dbReference>
<sequence>MKRTSKRASKRASAASRRGLARWIGARALGAALTVLIASVLIYGALRLVPGDPVLAVAGGRRLTPDQIEALRHRYGLDRGFVQGYLAWVGDAARLDFGTSFNYQTGVTQLIAGRLSVSGLLILYSAALAVLLGSAVALASAVRGGTVDRLAAAAASVTTATPPFVAAIVLLTVFSVRLGWFPATGAGEGFADRLRHLTLPAAAMAIAAFGVLARVGNAAFADELRREHVDAARGRGVAGAAVIRRHVVRNALGPLLTVVALLLGSLFVGTAVVETAFGLDGVGSLLVSSVQRRDFPVVQGIALLAVVVFVTVNTLVDLALPLIDPRAAAGGPRR</sequence>
<feature type="transmembrane region" description="Helical" evidence="7">
    <location>
        <begin position="150"/>
        <end position="176"/>
    </location>
</feature>
<dbReference type="InterPro" id="IPR045621">
    <property type="entry name" value="BPD_transp_1_N"/>
</dbReference>
<evidence type="ECO:0000256" key="5">
    <source>
        <dbReference type="ARBA" id="ARBA00022989"/>
    </source>
</evidence>
<organism evidence="9 10">
    <name type="scientific">Actinomadura fibrosa</name>
    <dbReference type="NCBI Taxonomy" id="111802"/>
    <lineage>
        <taxon>Bacteria</taxon>
        <taxon>Bacillati</taxon>
        <taxon>Actinomycetota</taxon>
        <taxon>Actinomycetes</taxon>
        <taxon>Streptosporangiales</taxon>
        <taxon>Thermomonosporaceae</taxon>
        <taxon>Actinomadura</taxon>
    </lineage>
</organism>
<protein>
    <submittedName>
        <fullName evidence="9">ABC transporter permease</fullName>
    </submittedName>
</protein>
<comment type="similarity">
    <text evidence="7">Belongs to the binding-protein-dependent transport system permease family.</text>
</comment>
<comment type="caution">
    <text evidence="9">The sequence shown here is derived from an EMBL/GenBank/DDBJ whole genome shotgun (WGS) entry which is preliminary data.</text>
</comment>
<accession>A0ABW2XLK9</accession>
<evidence type="ECO:0000256" key="3">
    <source>
        <dbReference type="ARBA" id="ARBA00022475"/>
    </source>
</evidence>
<dbReference type="RefSeq" id="WP_131761078.1">
    <property type="nucleotide sequence ID" value="NZ_CAACUY010000145.1"/>
</dbReference>
<comment type="subcellular location">
    <subcellularLocation>
        <location evidence="1 7">Cell membrane</location>
        <topology evidence="1 7">Multi-pass membrane protein</topology>
    </subcellularLocation>
</comment>
<evidence type="ECO:0000256" key="2">
    <source>
        <dbReference type="ARBA" id="ARBA00022448"/>
    </source>
</evidence>
<evidence type="ECO:0000313" key="9">
    <source>
        <dbReference type="EMBL" id="MFD0687256.1"/>
    </source>
</evidence>
<keyword evidence="3" id="KW-1003">Cell membrane</keyword>
<feature type="transmembrane region" description="Helical" evidence="7">
    <location>
        <begin position="20"/>
        <end position="46"/>
    </location>
</feature>
<keyword evidence="6 7" id="KW-0472">Membrane</keyword>
<dbReference type="InterPro" id="IPR000515">
    <property type="entry name" value="MetI-like"/>
</dbReference>
<feature type="transmembrane region" description="Helical" evidence="7">
    <location>
        <begin position="117"/>
        <end position="138"/>
    </location>
</feature>
<dbReference type="Proteomes" id="UP001597063">
    <property type="component" value="Unassembled WGS sequence"/>
</dbReference>
<name>A0ABW2XLK9_9ACTN</name>
<dbReference type="PROSITE" id="PS50928">
    <property type="entry name" value="ABC_TM1"/>
    <property type="match status" value="1"/>
</dbReference>
<keyword evidence="10" id="KW-1185">Reference proteome</keyword>
<feature type="domain" description="ABC transmembrane type-1" evidence="8">
    <location>
        <begin position="115"/>
        <end position="316"/>
    </location>
</feature>
<dbReference type="Pfam" id="PF00528">
    <property type="entry name" value="BPD_transp_1"/>
    <property type="match status" value="1"/>
</dbReference>
<keyword evidence="5 7" id="KW-1133">Transmembrane helix</keyword>
<reference evidence="10" key="1">
    <citation type="journal article" date="2019" name="Int. J. Syst. Evol. Microbiol.">
        <title>The Global Catalogue of Microorganisms (GCM) 10K type strain sequencing project: providing services to taxonomists for standard genome sequencing and annotation.</title>
        <authorList>
            <consortium name="The Broad Institute Genomics Platform"/>
            <consortium name="The Broad Institute Genome Sequencing Center for Infectious Disease"/>
            <person name="Wu L."/>
            <person name="Ma J."/>
        </authorList>
    </citation>
    <scope>NUCLEOTIDE SEQUENCE [LARGE SCALE GENOMIC DNA]</scope>
    <source>
        <strain evidence="10">JCM 9371</strain>
    </source>
</reference>
<dbReference type="EMBL" id="JBHTGP010000012">
    <property type="protein sequence ID" value="MFD0687256.1"/>
    <property type="molecule type" value="Genomic_DNA"/>
</dbReference>
<evidence type="ECO:0000259" key="8">
    <source>
        <dbReference type="PROSITE" id="PS50928"/>
    </source>
</evidence>
<evidence type="ECO:0000313" key="10">
    <source>
        <dbReference type="Proteomes" id="UP001597063"/>
    </source>
</evidence>
<feature type="transmembrane region" description="Helical" evidence="7">
    <location>
        <begin position="196"/>
        <end position="216"/>
    </location>
</feature>
<feature type="transmembrane region" description="Helical" evidence="7">
    <location>
        <begin position="252"/>
        <end position="277"/>
    </location>
</feature>